<proteinExistence type="predicted"/>
<feature type="region of interest" description="Disordered" evidence="3">
    <location>
        <begin position="135"/>
        <end position="162"/>
    </location>
</feature>
<dbReference type="InterPro" id="IPR032675">
    <property type="entry name" value="LRR_dom_sf"/>
</dbReference>
<dbReference type="FunFam" id="3.80.10.10:FF:000320">
    <property type="entry name" value="Protein phosphatase 1 regulatory subunit pprA"/>
    <property type="match status" value="1"/>
</dbReference>
<dbReference type="GO" id="GO:0005737">
    <property type="term" value="C:cytoplasm"/>
    <property type="evidence" value="ECO:0007669"/>
    <property type="project" value="TreeGrafter"/>
</dbReference>
<dbReference type="Gramene" id="OE9A083926T2">
    <property type="protein sequence ID" value="OE9A083926C2"/>
    <property type="gene ID" value="OE9A083926"/>
</dbReference>
<dbReference type="PROSITE" id="PS51450">
    <property type="entry name" value="LRR"/>
    <property type="match status" value="4"/>
</dbReference>
<evidence type="ECO:0000256" key="1">
    <source>
        <dbReference type="ARBA" id="ARBA00022614"/>
    </source>
</evidence>
<feature type="region of interest" description="Disordered" evidence="3">
    <location>
        <begin position="93"/>
        <end position="115"/>
    </location>
</feature>
<dbReference type="Gramene" id="OE9A083926T8">
    <property type="protein sequence ID" value="OE9A083926C8"/>
    <property type="gene ID" value="OE9A083926"/>
</dbReference>
<dbReference type="PANTHER" id="PTHR15454:SF7">
    <property type="entry name" value="OS07G0106100 PROTEIN"/>
    <property type="match status" value="1"/>
</dbReference>
<evidence type="ECO:0000256" key="2">
    <source>
        <dbReference type="ARBA" id="ARBA00022737"/>
    </source>
</evidence>
<feature type="region of interest" description="Disordered" evidence="3">
    <location>
        <begin position="640"/>
        <end position="659"/>
    </location>
</feature>
<feature type="region of interest" description="Disordered" evidence="3">
    <location>
        <begin position="184"/>
        <end position="246"/>
    </location>
</feature>
<sequence length="719" mass="79070">MLSCARPLSQAEGQWIMFPYGLSFKFNCFFFNHSVDVVNLVHVYPNQKAVHLSSEAMQKTVEDTFQNQSSTSSSYPAMKNTSYLKEETETLINTTDHATDSSPTERDCRSDEIESKSNTDCDITVQKTSQIKKSRSLGSGLNWKGRISGADDSEDETEQRFSCDGSADCTGFIVQDGVKDRGTNLLNQYQDPMPSDSVQVNSDSAKNESIFSVGDPQLSEKEGPDNDDIQLSGAGESGPHTPRTLPAIVKSNSLPNMSSPNQCLRSFFVRSRSAEDLNVVDSRKKGILMHEVGPQVTQNQERDDCVSNNDRNSGENPAEIYSYNYVGSAKDWIIPVVDGFNVEKTVKGESSSCQGVELPNKDYKAKRIEEWFMDLQYSSPLEETNEFSISNDPELKDCDTVLEGPAAAKLDVKANPGMEAAKRYISSMNAKSTTAQLTNLGLVVIPFLSAFVSLKALNLSGNSIVRITAGALPRGLHILNLSKNNISTIEGLRDLSRLRVLDLSYNRLLKIGHGLASCSSLKELYLAGNKISEVEGLHRLLKLNVLDLRYNKISTTKCLGQLAANYNSLQAISLEGNPAQKNVGDEQLKKYLQSLLPHLTYYNRQSMKVGTLKDTVDRSARLGFSAHQIDRGLRAEVKATRKGTHGIASHKASSSSIHGRKNQVIALPKQSKSRHGRLPPIGTKTTTQRHELNDFCKLLSSKTSFSIGRSRSEGSLGAL</sequence>
<dbReference type="Gramene" id="OE9A083926T5">
    <property type="protein sequence ID" value="OE9A083926C5"/>
    <property type="gene ID" value="OE9A083926"/>
</dbReference>
<reference evidence="4 5" key="1">
    <citation type="submission" date="2019-12" db="EMBL/GenBank/DDBJ databases">
        <authorList>
            <person name="Alioto T."/>
            <person name="Alioto T."/>
            <person name="Gomez Garrido J."/>
        </authorList>
    </citation>
    <scope>NUCLEOTIDE SEQUENCE [LARGE SCALE GENOMIC DNA]</scope>
</reference>
<evidence type="ECO:0000256" key="3">
    <source>
        <dbReference type="SAM" id="MobiDB-lite"/>
    </source>
</evidence>
<keyword evidence="5" id="KW-1185">Reference proteome</keyword>
<dbReference type="EMBL" id="CACTIH010000124">
    <property type="protein sequence ID" value="CAA2954756.1"/>
    <property type="molecule type" value="Genomic_DNA"/>
</dbReference>
<evidence type="ECO:0000313" key="5">
    <source>
        <dbReference type="Proteomes" id="UP000594638"/>
    </source>
</evidence>
<dbReference type="Proteomes" id="UP000594638">
    <property type="component" value="Unassembled WGS sequence"/>
</dbReference>
<dbReference type="InterPro" id="IPR001611">
    <property type="entry name" value="Leu-rich_rpt"/>
</dbReference>
<dbReference type="AlphaFoldDB" id="A0A8S0PKY3"/>
<dbReference type="Gene3D" id="3.80.10.10">
    <property type="entry name" value="Ribonuclease Inhibitor"/>
    <property type="match status" value="1"/>
</dbReference>
<dbReference type="SMART" id="SM00365">
    <property type="entry name" value="LRR_SD22"/>
    <property type="match status" value="4"/>
</dbReference>
<gene>
    <name evidence="4" type="ORF">OLEA9_A083926</name>
</gene>
<dbReference type="SUPFAM" id="SSF52075">
    <property type="entry name" value="Outer arm dynein light chain 1"/>
    <property type="match status" value="1"/>
</dbReference>
<feature type="compositionally biased region" description="Basic and acidic residues" evidence="3">
    <location>
        <begin position="97"/>
        <end position="115"/>
    </location>
</feature>
<feature type="compositionally biased region" description="Low complexity" evidence="3">
    <location>
        <begin position="646"/>
        <end position="657"/>
    </location>
</feature>
<evidence type="ECO:0000313" key="4">
    <source>
        <dbReference type="EMBL" id="CAA2954756.1"/>
    </source>
</evidence>
<protein>
    <submittedName>
        <fullName evidence="4">Uncharacterized protein LOC111380645 isoform X2</fullName>
    </submittedName>
</protein>
<dbReference type="PANTHER" id="PTHR15454">
    <property type="entry name" value="NISCHARIN RELATED"/>
    <property type="match status" value="1"/>
</dbReference>
<comment type="caution">
    <text evidence="4">The sequence shown here is derived from an EMBL/GenBank/DDBJ whole genome shotgun (WGS) entry which is preliminary data.</text>
</comment>
<accession>A0A8S0PKY3</accession>
<feature type="compositionally biased region" description="Polar residues" evidence="3">
    <location>
        <begin position="184"/>
        <end position="210"/>
    </location>
</feature>
<keyword evidence="2" id="KW-0677">Repeat</keyword>
<dbReference type="GO" id="GO:0006952">
    <property type="term" value="P:defense response"/>
    <property type="evidence" value="ECO:0007669"/>
    <property type="project" value="UniProtKB-ARBA"/>
</dbReference>
<dbReference type="SMART" id="SM00369">
    <property type="entry name" value="LRR_TYP"/>
    <property type="match status" value="3"/>
</dbReference>
<keyword evidence="1" id="KW-0433">Leucine-rich repeat</keyword>
<dbReference type="Pfam" id="PF13855">
    <property type="entry name" value="LRR_8"/>
    <property type="match status" value="1"/>
</dbReference>
<organism evidence="4 5">
    <name type="scientific">Olea europaea subsp. europaea</name>
    <dbReference type="NCBI Taxonomy" id="158383"/>
    <lineage>
        <taxon>Eukaryota</taxon>
        <taxon>Viridiplantae</taxon>
        <taxon>Streptophyta</taxon>
        <taxon>Embryophyta</taxon>
        <taxon>Tracheophyta</taxon>
        <taxon>Spermatophyta</taxon>
        <taxon>Magnoliopsida</taxon>
        <taxon>eudicotyledons</taxon>
        <taxon>Gunneridae</taxon>
        <taxon>Pentapetalae</taxon>
        <taxon>asterids</taxon>
        <taxon>lamiids</taxon>
        <taxon>Lamiales</taxon>
        <taxon>Oleaceae</taxon>
        <taxon>Oleeae</taxon>
        <taxon>Olea</taxon>
    </lineage>
</organism>
<dbReference type="OrthoDB" id="1904536at2759"/>
<dbReference type="InterPro" id="IPR003591">
    <property type="entry name" value="Leu-rich_rpt_typical-subtyp"/>
</dbReference>
<dbReference type="GO" id="GO:0051707">
    <property type="term" value="P:response to other organism"/>
    <property type="evidence" value="ECO:0007669"/>
    <property type="project" value="UniProtKB-ARBA"/>
</dbReference>
<name>A0A8S0PKY3_OLEEU</name>